<dbReference type="KEGG" id="xyk:GT347_05285"/>
<keyword evidence="7" id="KW-1185">Reference proteome</keyword>
<dbReference type="InterPro" id="IPR036390">
    <property type="entry name" value="WH_DNA-bd_sf"/>
</dbReference>
<dbReference type="PRINTS" id="PR00039">
    <property type="entry name" value="HTHLYSR"/>
</dbReference>
<dbReference type="SUPFAM" id="SSF46785">
    <property type="entry name" value="Winged helix' DNA-binding domain"/>
    <property type="match status" value="1"/>
</dbReference>
<dbReference type="Gene3D" id="1.10.10.10">
    <property type="entry name" value="Winged helix-like DNA-binding domain superfamily/Winged helix DNA-binding domain"/>
    <property type="match status" value="1"/>
</dbReference>
<dbReference type="Proteomes" id="UP000464787">
    <property type="component" value="Chromosome"/>
</dbReference>
<protein>
    <submittedName>
        <fullName evidence="6">LysR family transcriptional regulator</fullName>
    </submittedName>
</protein>
<dbReference type="Pfam" id="PF00126">
    <property type="entry name" value="HTH_1"/>
    <property type="match status" value="1"/>
</dbReference>
<proteinExistence type="inferred from homology"/>
<dbReference type="PROSITE" id="PS50931">
    <property type="entry name" value="HTH_LYSR"/>
    <property type="match status" value="1"/>
</dbReference>
<feature type="domain" description="HTH lysR-type" evidence="5">
    <location>
        <begin position="1"/>
        <end position="58"/>
    </location>
</feature>
<dbReference type="GO" id="GO:0003700">
    <property type="term" value="F:DNA-binding transcription factor activity"/>
    <property type="evidence" value="ECO:0007669"/>
    <property type="project" value="InterPro"/>
</dbReference>
<keyword evidence="4" id="KW-0804">Transcription</keyword>
<comment type="similarity">
    <text evidence="1">Belongs to the LysR transcriptional regulatory family.</text>
</comment>
<evidence type="ECO:0000313" key="7">
    <source>
        <dbReference type="Proteomes" id="UP000464787"/>
    </source>
</evidence>
<dbReference type="InterPro" id="IPR005119">
    <property type="entry name" value="LysR_subst-bd"/>
</dbReference>
<dbReference type="SUPFAM" id="SSF53850">
    <property type="entry name" value="Periplasmic binding protein-like II"/>
    <property type="match status" value="1"/>
</dbReference>
<evidence type="ECO:0000259" key="5">
    <source>
        <dbReference type="PROSITE" id="PS50931"/>
    </source>
</evidence>
<evidence type="ECO:0000256" key="1">
    <source>
        <dbReference type="ARBA" id="ARBA00009437"/>
    </source>
</evidence>
<dbReference type="Pfam" id="PF03466">
    <property type="entry name" value="LysR_substrate"/>
    <property type="match status" value="1"/>
</dbReference>
<organism evidence="6 7">
    <name type="scientific">Xylophilus rhododendri</name>
    <dbReference type="NCBI Taxonomy" id="2697032"/>
    <lineage>
        <taxon>Bacteria</taxon>
        <taxon>Pseudomonadati</taxon>
        <taxon>Pseudomonadota</taxon>
        <taxon>Betaproteobacteria</taxon>
        <taxon>Burkholderiales</taxon>
        <taxon>Xylophilus</taxon>
    </lineage>
</organism>
<dbReference type="GO" id="GO:0032993">
    <property type="term" value="C:protein-DNA complex"/>
    <property type="evidence" value="ECO:0007669"/>
    <property type="project" value="TreeGrafter"/>
</dbReference>
<reference evidence="6 7" key="1">
    <citation type="submission" date="2020-01" db="EMBL/GenBank/DDBJ databases">
        <title>Genome sequencing of strain KACC 21265.</title>
        <authorList>
            <person name="Heo J."/>
            <person name="Kim S.-J."/>
            <person name="Kim J.-S."/>
            <person name="Hong S.-B."/>
            <person name="Kwon S.-W."/>
        </authorList>
    </citation>
    <scope>NUCLEOTIDE SEQUENCE [LARGE SCALE GENOMIC DNA]</scope>
    <source>
        <strain evidence="6 7">KACC 21265</strain>
    </source>
</reference>
<dbReference type="Gene3D" id="3.40.190.10">
    <property type="entry name" value="Periplasmic binding protein-like II"/>
    <property type="match status" value="2"/>
</dbReference>
<dbReference type="GO" id="GO:0003677">
    <property type="term" value="F:DNA binding"/>
    <property type="evidence" value="ECO:0007669"/>
    <property type="project" value="UniProtKB-KW"/>
</dbReference>
<keyword evidence="3" id="KW-0238">DNA-binding</keyword>
<evidence type="ECO:0000313" key="6">
    <source>
        <dbReference type="EMBL" id="QHI97449.1"/>
    </source>
</evidence>
<gene>
    <name evidence="6" type="ORF">GT347_05285</name>
</gene>
<dbReference type="InterPro" id="IPR036388">
    <property type="entry name" value="WH-like_DNA-bd_sf"/>
</dbReference>
<dbReference type="AlphaFoldDB" id="A0A857J2U2"/>
<accession>A0A857J2U2</accession>
<keyword evidence="2" id="KW-0805">Transcription regulation</keyword>
<sequence>MDLKQLRYFVAVAEELNFSRAADRLHISQPPLSQQIKVLEEEMGVQLLARNSRGVRLTDAGAVFLRESRLLLEQFGAAIQATRHASRSNAGTIRLGVATSGLFSVIPGLMAQMRADFPHVELRVRDMQSDEQVLAVAQGALDLGIVHVKPERMNVGRQALYSEPFALVLPADHAGASGPMRPLAHWAEEPMVALSREHAPTVFDAVIACCSAAGFSPDIRHTARNPMTIFQMVRSGFGIALVPRSYRESAYPGVVFRELESSAGQVRLEIIWSERNASELAQKIVRELVPRLAAALQAR</sequence>
<evidence type="ECO:0000256" key="2">
    <source>
        <dbReference type="ARBA" id="ARBA00023015"/>
    </source>
</evidence>
<name>A0A857J2U2_9BURK</name>
<dbReference type="InterPro" id="IPR000847">
    <property type="entry name" value="LysR_HTH_N"/>
</dbReference>
<dbReference type="PANTHER" id="PTHR30346:SF0">
    <property type="entry name" value="HCA OPERON TRANSCRIPTIONAL ACTIVATOR HCAR"/>
    <property type="match status" value="1"/>
</dbReference>
<dbReference type="FunFam" id="1.10.10.10:FF:000001">
    <property type="entry name" value="LysR family transcriptional regulator"/>
    <property type="match status" value="1"/>
</dbReference>
<dbReference type="PANTHER" id="PTHR30346">
    <property type="entry name" value="TRANSCRIPTIONAL DUAL REGULATOR HCAR-RELATED"/>
    <property type="match status" value="1"/>
</dbReference>
<dbReference type="RefSeq" id="WP_160550967.1">
    <property type="nucleotide sequence ID" value="NZ_CP047650.1"/>
</dbReference>
<evidence type="ECO:0000256" key="4">
    <source>
        <dbReference type="ARBA" id="ARBA00023163"/>
    </source>
</evidence>
<dbReference type="EMBL" id="CP047650">
    <property type="protein sequence ID" value="QHI97449.1"/>
    <property type="molecule type" value="Genomic_DNA"/>
</dbReference>
<evidence type="ECO:0000256" key="3">
    <source>
        <dbReference type="ARBA" id="ARBA00023125"/>
    </source>
</evidence>